<dbReference type="AlphaFoldDB" id="W7D0Q9"/>
<evidence type="ECO:0000256" key="7">
    <source>
        <dbReference type="ARBA" id="ARBA00023157"/>
    </source>
</evidence>
<keyword evidence="9" id="KW-1133">Transmembrane helix</keyword>
<dbReference type="PATRIC" id="fig|1265816.5.peg.3118"/>
<dbReference type="PRINTS" id="PR00368">
    <property type="entry name" value="FADPNR"/>
</dbReference>
<keyword evidence="6" id="KW-0560">Oxidoreductase</keyword>
<dbReference type="EMBL" id="AODL01000035">
    <property type="protein sequence ID" value="EUJ42645.1"/>
    <property type="molecule type" value="Genomic_DNA"/>
</dbReference>
<dbReference type="Pfam" id="PF07992">
    <property type="entry name" value="Pyr_redox_2"/>
    <property type="match status" value="1"/>
</dbReference>
<accession>W7D0Q9</accession>
<dbReference type="InterPro" id="IPR012999">
    <property type="entry name" value="Pyr_OxRdtase_I_AS"/>
</dbReference>
<reference evidence="12 13" key="1">
    <citation type="journal article" date="2014" name="Int. J. Syst. Evol. Microbiol.">
        <title>Listeria floridensis sp. nov., Listeria aquatica sp. nov., Listeria cornellensis sp. nov., Listeria riparia sp. nov. and Listeria grandensis sp. nov., from agricultural and natural environments.</title>
        <authorList>
            <person name="den Bakker H.C."/>
            <person name="Warchocki S."/>
            <person name="Wright E.M."/>
            <person name="Allred A.F."/>
            <person name="Ahlstrom C."/>
            <person name="Manuel C.S."/>
            <person name="Stasiewicz M.J."/>
            <person name="Burrell A."/>
            <person name="Roof S."/>
            <person name="Strawn L."/>
            <person name="Fortes E.D."/>
            <person name="Nightingale K.K."/>
            <person name="Kephart D."/>
            <person name="Wiedmann M."/>
        </authorList>
    </citation>
    <scope>NUCLEOTIDE SEQUENCE [LARGE SCALE GENOMIC DNA]</scope>
    <source>
        <strain evidence="12 13">FSL S10-1204</strain>
    </source>
</reference>
<evidence type="ECO:0000313" key="12">
    <source>
        <dbReference type="EMBL" id="EUJ42645.1"/>
    </source>
</evidence>
<feature type="transmembrane region" description="Helical" evidence="9">
    <location>
        <begin position="459"/>
        <end position="479"/>
    </location>
</feature>
<dbReference type="InterPro" id="IPR036188">
    <property type="entry name" value="FAD/NAD-bd_sf"/>
</dbReference>
<evidence type="ECO:0000256" key="5">
    <source>
        <dbReference type="ARBA" id="ARBA00022857"/>
    </source>
</evidence>
<dbReference type="GO" id="GO:0016668">
    <property type="term" value="F:oxidoreductase activity, acting on a sulfur group of donors, NAD(P) as acceptor"/>
    <property type="evidence" value="ECO:0007669"/>
    <property type="project" value="InterPro"/>
</dbReference>
<gene>
    <name evidence="12" type="ORF">PRIP_15784</name>
</gene>
<dbReference type="Gene3D" id="3.30.390.30">
    <property type="match status" value="1"/>
</dbReference>
<dbReference type="SUPFAM" id="SSF51905">
    <property type="entry name" value="FAD/NAD(P)-binding domain"/>
    <property type="match status" value="1"/>
</dbReference>
<dbReference type="GO" id="GO:0050660">
    <property type="term" value="F:flavin adenine dinucleotide binding"/>
    <property type="evidence" value="ECO:0007669"/>
    <property type="project" value="TreeGrafter"/>
</dbReference>
<dbReference type="SUPFAM" id="SSF55424">
    <property type="entry name" value="FAD/NAD-linked reductases, dimerisation (C-terminal) domain"/>
    <property type="match status" value="1"/>
</dbReference>
<dbReference type="InterPro" id="IPR023753">
    <property type="entry name" value="FAD/NAD-binding_dom"/>
</dbReference>
<keyword evidence="9" id="KW-0812">Transmembrane</keyword>
<dbReference type="InterPro" id="IPR016156">
    <property type="entry name" value="FAD/NAD-linked_Rdtase_dimer_sf"/>
</dbReference>
<evidence type="ECO:0000259" key="10">
    <source>
        <dbReference type="Pfam" id="PF07992"/>
    </source>
</evidence>
<organism evidence="12 13">
    <name type="scientific">Listeria riparia FSL S10-1204</name>
    <dbReference type="NCBI Taxonomy" id="1265816"/>
    <lineage>
        <taxon>Bacteria</taxon>
        <taxon>Bacillati</taxon>
        <taxon>Bacillota</taxon>
        <taxon>Bacilli</taxon>
        <taxon>Bacillales</taxon>
        <taxon>Listeriaceae</taxon>
        <taxon>Listeria</taxon>
    </lineage>
</organism>
<dbReference type="InterPro" id="IPR032816">
    <property type="entry name" value="VTT_dom"/>
</dbReference>
<dbReference type="Pfam" id="PF09335">
    <property type="entry name" value="VTT_dom"/>
    <property type="match status" value="1"/>
</dbReference>
<evidence type="ECO:0000256" key="4">
    <source>
        <dbReference type="ARBA" id="ARBA00022827"/>
    </source>
</evidence>
<feature type="transmembrane region" description="Helical" evidence="9">
    <location>
        <begin position="529"/>
        <end position="551"/>
    </location>
</feature>
<evidence type="ECO:0000256" key="8">
    <source>
        <dbReference type="ARBA" id="ARBA00023284"/>
    </source>
</evidence>
<dbReference type="PANTHER" id="PTHR43014">
    <property type="entry name" value="MERCURIC REDUCTASE"/>
    <property type="match status" value="1"/>
</dbReference>
<sequence length="663" mass="73710">MHHHVIVIGGGAAGLYATAGLARLGVDVAVISEQENMGGDCLHYGCVPSKTLLHMAQETKQWPKIRQKIQDTIADIQPNDSVPRFESLGAHVYIGKAKFLNSHTIQVANQQLTAKKFIIATGSRPKIPEVSGLDDSMYETNETIFQLTELPKKMAIIGAGPVGLELGQAFQNIGVAITLFDHNQYFLKRYHRDIAAIALEKLGLDIHLNSRLSQVRRLNEQEIELKIEESGQEKTYIVEKILFATGQIANIDTLQLENTGVLFDKKIRTNAHLQTTESHIYAIGDVINSPSLTHAGGAEARVALTNIAFGNFTKIQYETLASVIYTKPEIYQLASKQEAARVLSANGATIDRFKTDDEPEALVRVGINKQAKIIHAEAIGTDISTVMQQIALLKATNSKLTDLSKAIYPYPTKSEILKKTIRSTIIRKTRETTHSKNTSSNHKMEAIIMKVFWREWRGIILFVAFVLTGFLVIYKLGIVDSFNVAEVSEVVRDMGIWGKILYVIIYILRPLVLFPATPLTLFGGYTFGAVQGTILDVIGAGTGAILAFWIARQLGKEKIERLIQGKKLEKFDHKIGENGFLVVLYLRLIPLFPFDSINYSMGLSSIRMRDYAAATYLGIIPGAFTLNFLGSSLGRLDWQFYTAISLYAFLIILPWIVKKLRNS</sequence>
<feature type="domain" description="VTT" evidence="11">
    <location>
        <begin position="514"/>
        <end position="631"/>
    </location>
</feature>
<dbReference type="OrthoDB" id="9800167at2"/>
<feature type="transmembrane region" description="Helical" evidence="9">
    <location>
        <begin position="638"/>
        <end position="657"/>
    </location>
</feature>
<proteinExistence type="inferred from homology"/>
<evidence type="ECO:0000256" key="6">
    <source>
        <dbReference type="ARBA" id="ARBA00023002"/>
    </source>
</evidence>
<protein>
    <submittedName>
        <fullName evidence="12">Pyridine nucleotide-disulfide oxidoreductase dimerization subunit</fullName>
    </submittedName>
</protein>
<dbReference type="GO" id="GO:0003955">
    <property type="term" value="F:NAD(P)H dehydrogenase (quinone) activity"/>
    <property type="evidence" value="ECO:0007669"/>
    <property type="project" value="TreeGrafter"/>
</dbReference>
<keyword evidence="4" id="KW-0274">FAD</keyword>
<feature type="transmembrane region" description="Helical" evidence="9">
    <location>
        <begin position="500"/>
        <end position="523"/>
    </location>
</feature>
<evidence type="ECO:0000259" key="11">
    <source>
        <dbReference type="Pfam" id="PF09335"/>
    </source>
</evidence>
<evidence type="ECO:0000256" key="2">
    <source>
        <dbReference type="ARBA" id="ARBA00007532"/>
    </source>
</evidence>
<evidence type="ECO:0000256" key="1">
    <source>
        <dbReference type="ARBA" id="ARBA00001974"/>
    </source>
</evidence>
<feature type="domain" description="FAD/NAD(P)-binding" evidence="10">
    <location>
        <begin position="4"/>
        <end position="299"/>
    </location>
</feature>
<keyword evidence="3" id="KW-0285">Flavoprotein</keyword>
<comment type="similarity">
    <text evidence="2">Belongs to the class-I pyridine nucleotide-disulfide oxidoreductase family.</text>
</comment>
<comment type="caution">
    <text evidence="12">The sequence shown here is derived from an EMBL/GenBank/DDBJ whole genome shotgun (WGS) entry which is preliminary data.</text>
</comment>
<evidence type="ECO:0000256" key="9">
    <source>
        <dbReference type="SAM" id="Phobius"/>
    </source>
</evidence>
<dbReference type="PANTHER" id="PTHR43014:SF4">
    <property type="entry name" value="PYRIDINE NUCLEOTIDE-DISULFIDE OXIDOREDUCTASE RCLA-RELATED"/>
    <property type="match status" value="1"/>
</dbReference>
<dbReference type="Proteomes" id="UP000019248">
    <property type="component" value="Unassembled WGS sequence"/>
</dbReference>
<keyword evidence="7" id="KW-1015">Disulfide bond</keyword>
<dbReference type="PROSITE" id="PS00076">
    <property type="entry name" value="PYRIDINE_REDOX_1"/>
    <property type="match status" value="1"/>
</dbReference>
<comment type="cofactor">
    <cofactor evidence="1">
        <name>FAD</name>
        <dbReference type="ChEBI" id="CHEBI:57692"/>
    </cofactor>
</comment>
<keyword evidence="13" id="KW-1185">Reference proteome</keyword>
<name>W7D0Q9_9LIST</name>
<dbReference type="PRINTS" id="PR00411">
    <property type="entry name" value="PNDRDTASEI"/>
</dbReference>
<dbReference type="Gene3D" id="3.50.50.60">
    <property type="entry name" value="FAD/NAD(P)-binding domain"/>
    <property type="match status" value="2"/>
</dbReference>
<keyword evidence="9" id="KW-0472">Membrane</keyword>
<evidence type="ECO:0000256" key="3">
    <source>
        <dbReference type="ARBA" id="ARBA00022630"/>
    </source>
</evidence>
<keyword evidence="5" id="KW-0521">NADP</keyword>
<feature type="transmembrane region" description="Helical" evidence="9">
    <location>
        <begin position="611"/>
        <end position="632"/>
    </location>
</feature>
<evidence type="ECO:0000313" key="13">
    <source>
        <dbReference type="Proteomes" id="UP000019248"/>
    </source>
</evidence>
<keyword evidence="8" id="KW-0676">Redox-active center</keyword>
<dbReference type="RefSeq" id="WP_077913042.1">
    <property type="nucleotide sequence ID" value="NZ_AODL01000035.1"/>
</dbReference>